<gene>
    <name evidence="2" type="ORF">LX32DRAFT_395295</name>
</gene>
<reference evidence="2" key="1">
    <citation type="submission" date="2021-06" db="EMBL/GenBank/DDBJ databases">
        <title>Comparative genomics, transcriptomics and evolutionary studies reveal genomic signatures of adaptation to plant cell wall in hemibiotrophic fungi.</title>
        <authorList>
            <consortium name="DOE Joint Genome Institute"/>
            <person name="Baroncelli R."/>
            <person name="Diaz J.F."/>
            <person name="Benocci T."/>
            <person name="Peng M."/>
            <person name="Battaglia E."/>
            <person name="Haridas S."/>
            <person name="Andreopoulos W."/>
            <person name="Labutti K."/>
            <person name="Pangilinan J."/>
            <person name="Floch G.L."/>
            <person name="Makela M.R."/>
            <person name="Henrissat B."/>
            <person name="Grigoriev I.V."/>
            <person name="Crouch J.A."/>
            <person name="De Vries R.P."/>
            <person name="Sukno S.A."/>
            <person name="Thon M.R."/>
        </authorList>
    </citation>
    <scope>NUCLEOTIDE SEQUENCE</scope>
    <source>
        <strain evidence="2">MAFF235873</strain>
    </source>
</reference>
<proteinExistence type="predicted"/>
<evidence type="ECO:0000313" key="2">
    <source>
        <dbReference type="EMBL" id="KAK2034410.1"/>
    </source>
</evidence>
<dbReference type="AlphaFoldDB" id="A0AAD9M902"/>
<dbReference type="EMBL" id="MU842814">
    <property type="protein sequence ID" value="KAK2034410.1"/>
    <property type="molecule type" value="Genomic_DNA"/>
</dbReference>
<name>A0AAD9M902_9PEZI</name>
<keyword evidence="3" id="KW-1185">Reference proteome</keyword>
<sequence>MVTFGGWRVCFGPFWKLHGRNCRMAARHSSSAPDTSPNTPARGNGQCRHAGYLQSPGPHFPEPGAAGVCVIWDLWQLLISISPLLLVSTACASVCPTTCVPIGSALFAQPLSLLAFNTAENLIRIDVNQDNTRRIARHYRGSQDNVQLHLLALTGISYARHPVPLLLSPLSLFGLLQAHTLLHGVRLQVLPH</sequence>
<evidence type="ECO:0000313" key="3">
    <source>
        <dbReference type="Proteomes" id="UP001232148"/>
    </source>
</evidence>
<protein>
    <submittedName>
        <fullName evidence="2">Uncharacterized protein</fullName>
    </submittedName>
</protein>
<evidence type="ECO:0000256" key="1">
    <source>
        <dbReference type="SAM" id="MobiDB-lite"/>
    </source>
</evidence>
<organism evidence="2 3">
    <name type="scientific">Colletotrichum zoysiae</name>
    <dbReference type="NCBI Taxonomy" id="1216348"/>
    <lineage>
        <taxon>Eukaryota</taxon>
        <taxon>Fungi</taxon>
        <taxon>Dikarya</taxon>
        <taxon>Ascomycota</taxon>
        <taxon>Pezizomycotina</taxon>
        <taxon>Sordariomycetes</taxon>
        <taxon>Hypocreomycetidae</taxon>
        <taxon>Glomerellales</taxon>
        <taxon>Glomerellaceae</taxon>
        <taxon>Colletotrichum</taxon>
        <taxon>Colletotrichum graminicola species complex</taxon>
    </lineage>
</organism>
<comment type="caution">
    <text evidence="2">The sequence shown here is derived from an EMBL/GenBank/DDBJ whole genome shotgun (WGS) entry which is preliminary data.</text>
</comment>
<feature type="compositionally biased region" description="Polar residues" evidence="1">
    <location>
        <begin position="28"/>
        <end position="41"/>
    </location>
</feature>
<accession>A0AAD9M902</accession>
<feature type="region of interest" description="Disordered" evidence="1">
    <location>
        <begin position="28"/>
        <end position="48"/>
    </location>
</feature>
<dbReference type="Proteomes" id="UP001232148">
    <property type="component" value="Unassembled WGS sequence"/>
</dbReference>